<feature type="domain" description="DM13" evidence="2">
    <location>
        <begin position="32"/>
        <end position="138"/>
    </location>
</feature>
<dbReference type="InterPro" id="IPR019545">
    <property type="entry name" value="DM13_domain"/>
</dbReference>
<dbReference type="PROSITE" id="PS51549">
    <property type="entry name" value="DM13"/>
    <property type="match status" value="1"/>
</dbReference>
<organism evidence="3">
    <name type="scientific">Pseudococcomyxa simplex</name>
    <dbReference type="NCBI Taxonomy" id="464287"/>
    <lineage>
        <taxon>Eukaryota</taxon>
        <taxon>Viridiplantae</taxon>
        <taxon>Chlorophyta</taxon>
        <taxon>core chlorophytes</taxon>
        <taxon>Trebouxiophyceae</taxon>
        <taxon>Chlorellales</taxon>
        <taxon>Oocystaceae</taxon>
        <taxon>Pseudococcomyxa</taxon>
    </lineage>
</organism>
<dbReference type="PANTHER" id="PTHR47281">
    <property type="entry name" value="OS09G0557700 PROTEIN"/>
    <property type="match status" value="1"/>
</dbReference>
<sequence>MVSFTQVLAIALAICGAAVTIDAACTTGSPYVGFSGPLTTVDHMIAGTITIIDDCSFKVSNFSYDGLAPAVHWWGAKSLGVKDLRNGQELNPMKVTGPVNGLDMTVPLLTQGATWDNVTYIVAWCETALADFGHVKLMPAAMGESPTQSAAALTVTVSYSGAPMMSQISAP</sequence>
<evidence type="ECO:0000259" key="2">
    <source>
        <dbReference type="PROSITE" id="PS51549"/>
    </source>
</evidence>
<dbReference type="PANTHER" id="PTHR47281:SF1">
    <property type="entry name" value="OS09G0557700 PROTEIN"/>
    <property type="match status" value="1"/>
</dbReference>
<dbReference type="AlphaFoldDB" id="A0A7L9QE69"/>
<dbReference type="EMBL" id="MT438859">
    <property type="protein sequence ID" value="QOL01106.1"/>
    <property type="molecule type" value="mRNA"/>
</dbReference>
<evidence type="ECO:0000313" key="3">
    <source>
        <dbReference type="EMBL" id="QOL01106.1"/>
    </source>
</evidence>
<reference evidence="3" key="1">
    <citation type="journal article" date="2020" name="Microb. Ecol.">
        <title>The Under-explored Extracellular Proteome of Aero-Terrestrial Microalgae Provides Clues on Different Mechanisms of Desiccation Tolerance in Non-Model Organisms.</title>
        <authorList>
            <person name="Gonzalez-Hourcade M."/>
            <person name="Del Campo E.M."/>
            <person name="Casano L.M."/>
        </authorList>
    </citation>
    <scope>NUCLEOTIDE SEQUENCE</scope>
    <source>
        <strain evidence="3">SAG 216-12</strain>
    </source>
</reference>
<dbReference type="SMART" id="SM00686">
    <property type="entry name" value="DM13"/>
    <property type="match status" value="1"/>
</dbReference>
<name>A0A7L9QE69_9CHLO</name>
<dbReference type="InterPro" id="IPR045879">
    <property type="entry name" value="B561A"/>
</dbReference>
<proteinExistence type="evidence at transcript level"/>
<protein>
    <submittedName>
        <fullName evidence="3">Putative extracellular protein CSOL_033</fullName>
    </submittedName>
</protein>
<keyword evidence="1" id="KW-0732">Signal</keyword>
<dbReference type="Pfam" id="PF10517">
    <property type="entry name" value="DM13"/>
    <property type="match status" value="1"/>
</dbReference>
<evidence type="ECO:0000256" key="1">
    <source>
        <dbReference type="SAM" id="SignalP"/>
    </source>
</evidence>
<accession>A0A7L9QE69</accession>
<feature type="signal peptide" evidence="1">
    <location>
        <begin position="1"/>
        <end position="23"/>
    </location>
</feature>
<feature type="chain" id="PRO_5029712197" evidence="1">
    <location>
        <begin position="24"/>
        <end position="171"/>
    </location>
</feature>